<comment type="caution">
    <text evidence="1">The sequence shown here is derived from an EMBL/GenBank/DDBJ whole genome shotgun (WGS) entry which is preliminary data.</text>
</comment>
<keyword evidence="2" id="KW-1185">Reference proteome</keyword>
<evidence type="ECO:0000313" key="2">
    <source>
        <dbReference type="Proteomes" id="UP000315471"/>
    </source>
</evidence>
<proteinExistence type="predicted"/>
<evidence type="ECO:0008006" key="3">
    <source>
        <dbReference type="Google" id="ProtNLM"/>
    </source>
</evidence>
<organism evidence="1 2">
    <name type="scientific">Novipirellula aureliae</name>
    <dbReference type="NCBI Taxonomy" id="2527966"/>
    <lineage>
        <taxon>Bacteria</taxon>
        <taxon>Pseudomonadati</taxon>
        <taxon>Planctomycetota</taxon>
        <taxon>Planctomycetia</taxon>
        <taxon>Pirellulales</taxon>
        <taxon>Pirellulaceae</taxon>
        <taxon>Novipirellula</taxon>
    </lineage>
</organism>
<name>A0A5C6E9W9_9BACT</name>
<reference evidence="1 2" key="1">
    <citation type="submission" date="2019-02" db="EMBL/GenBank/DDBJ databases">
        <title>Deep-cultivation of Planctomycetes and their phenomic and genomic characterization uncovers novel biology.</title>
        <authorList>
            <person name="Wiegand S."/>
            <person name="Jogler M."/>
            <person name="Boedeker C."/>
            <person name="Pinto D."/>
            <person name="Vollmers J."/>
            <person name="Rivas-Marin E."/>
            <person name="Kohn T."/>
            <person name="Peeters S.H."/>
            <person name="Heuer A."/>
            <person name="Rast P."/>
            <person name="Oberbeckmann S."/>
            <person name="Bunk B."/>
            <person name="Jeske O."/>
            <person name="Meyerdierks A."/>
            <person name="Storesund J.E."/>
            <person name="Kallscheuer N."/>
            <person name="Luecker S."/>
            <person name="Lage O.M."/>
            <person name="Pohl T."/>
            <person name="Merkel B.J."/>
            <person name="Hornburger P."/>
            <person name="Mueller R.-W."/>
            <person name="Bruemmer F."/>
            <person name="Labrenz M."/>
            <person name="Spormann A.M."/>
            <person name="Op Den Camp H."/>
            <person name="Overmann J."/>
            <person name="Amann R."/>
            <person name="Jetten M.S.M."/>
            <person name="Mascher T."/>
            <person name="Medema M.H."/>
            <person name="Devos D.P."/>
            <person name="Kaster A.-K."/>
            <person name="Ovreas L."/>
            <person name="Rohde M."/>
            <person name="Galperin M.Y."/>
            <person name="Jogler C."/>
        </authorList>
    </citation>
    <scope>NUCLEOTIDE SEQUENCE [LARGE SCALE GENOMIC DNA]</scope>
    <source>
        <strain evidence="1 2">Q31b</strain>
    </source>
</reference>
<evidence type="ECO:0000313" key="1">
    <source>
        <dbReference type="EMBL" id="TWU45802.1"/>
    </source>
</evidence>
<sequence>MRRMTRPSKGSAVTRMDETQTFGDSEMLKMILLAVVAVATSLAFSAPDADAFGGRGYARRQARHAYHAPAPVVVQRVYVAPVVKYYRPPVYYPSPVSVNVRRYGSYYGSYYRGYDYPRYGGGVSISIGW</sequence>
<gene>
    <name evidence="1" type="ORF">Q31b_09780</name>
</gene>
<dbReference type="AlphaFoldDB" id="A0A5C6E9W9"/>
<protein>
    <recommendedName>
        <fullName evidence="3">PXPV repeat protein</fullName>
    </recommendedName>
</protein>
<accession>A0A5C6E9W9</accession>
<dbReference type="Proteomes" id="UP000315471">
    <property type="component" value="Unassembled WGS sequence"/>
</dbReference>
<dbReference type="EMBL" id="SJPY01000001">
    <property type="protein sequence ID" value="TWU45802.1"/>
    <property type="molecule type" value="Genomic_DNA"/>
</dbReference>